<evidence type="ECO:0000256" key="1">
    <source>
        <dbReference type="SAM" id="MobiDB-lite"/>
    </source>
</evidence>
<feature type="region of interest" description="Disordered" evidence="1">
    <location>
        <begin position="47"/>
        <end position="66"/>
    </location>
</feature>
<dbReference type="AlphaFoldDB" id="A0A7J7F1P7"/>
<feature type="non-terminal residue" evidence="2">
    <location>
        <position position="1"/>
    </location>
</feature>
<evidence type="ECO:0000313" key="3">
    <source>
        <dbReference type="Proteomes" id="UP000551758"/>
    </source>
</evidence>
<dbReference type="Proteomes" id="UP000551758">
    <property type="component" value="Unassembled WGS sequence"/>
</dbReference>
<sequence>EKAPQASRPARERPALLSRSSDRCPDEPERTPHEDLQTVQVQATDLGLGGAWSTPTGLVPPAQGSR</sequence>
<name>A0A7J7F1P7_DICBM</name>
<evidence type="ECO:0000313" key="2">
    <source>
        <dbReference type="EMBL" id="KAF5921935.1"/>
    </source>
</evidence>
<comment type="caution">
    <text evidence="2">The sequence shown here is derived from an EMBL/GenBank/DDBJ whole genome shotgun (WGS) entry which is preliminary data.</text>
</comment>
<organism evidence="2 3">
    <name type="scientific">Diceros bicornis minor</name>
    <name type="common">South-central black rhinoceros</name>
    <dbReference type="NCBI Taxonomy" id="77932"/>
    <lineage>
        <taxon>Eukaryota</taxon>
        <taxon>Metazoa</taxon>
        <taxon>Chordata</taxon>
        <taxon>Craniata</taxon>
        <taxon>Vertebrata</taxon>
        <taxon>Euteleostomi</taxon>
        <taxon>Mammalia</taxon>
        <taxon>Eutheria</taxon>
        <taxon>Laurasiatheria</taxon>
        <taxon>Perissodactyla</taxon>
        <taxon>Rhinocerotidae</taxon>
        <taxon>Diceros</taxon>
    </lineage>
</organism>
<keyword evidence="3" id="KW-1185">Reference proteome</keyword>
<gene>
    <name evidence="2" type="ORF">HPG69_015385</name>
</gene>
<dbReference type="EMBL" id="JACDTQ010001574">
    <property type="protein sequence ID" value="KAF5921935.1"/>
    <property type="molecule type" value="Genomic_DNA"/>
</dbReference>
<proteinExistence type="predicted"/>
<accession>A0A7J7F1P7</accession>
<protein>
    <submittedName>
        <fullName evidence="2">Uncharacterized protein</fullName>
    </submittedName>
</protein>
<reference evidence="2 3" key="1">
    <citation type="journal article" date="2020" name="Mol. Biol. Evol.">
        <title>Interspecific Gene Flow and the Evolution of Specialization in Black and White Rhinoceros.</title>
        <authorList>
            <person name="Moodley Y."/>
            <person name="Westbury M.V."/>
            <person name="Russo I.M."/>
            <person name="Gopalakrishnan S."/>
            <person name="Rakotoarivelo A."/>
            <person name="Olsen R.A."/>
            <person name="Prost S."/>
            <person name="Tunstall T."/>
            <person name="Ryder O.A."/>
            <person name="Dalen L."/>
            <person name="Bruford M.W."/>
        </authorList>
    </citation>
    <scope>NUCLEOTIDE SEQUENCE [LARGE SCALE GENOMIC DNA]</scope>
    <source>
        <strain evidence="2">SBR-YM</strain>
        <tissue evidence="2">Skin</tissue>
    </source>
</reference>
<feature type="region of interest" description="Disordered" evidence="1">
    <location>
        <begin position="1"/>
        <end position="36"/>
    </location>
</feature>